<accession>A0ABD1XEI9</accession>
<dbReference type="AlphaFoldDB" id="A0ABD1XEI9"/>
<evidence type="ECO:0000313" key="2">
    <source>
        <dbReference type="Proteomes" id="UP001605036"/>
    </source>
</evidence>
<dbReference type="Proteomes" id="UP001605036">
    <property type="component" value="Unassembled WGS sequence"/>
</dbReference>
<name>A0ABD1XEI9_9MARC</name>
<reference evidence="1 2" key="1">
    <citation type="submission" date="2024-09" db="EMBL/GenBank/DDBJ databases">
        <title>Chromosome-scale assembly of Riccia fluitans.</title>
        <authorList>
            <person name="Paukszto L."/>
            <person name="Sawicki J."/>
            <person name="Karawczyk K."/>
            <person name="Piernik-Szablinska J."/>
            <person name="Szczecinska M."/>
            <person name="Mazdziarz M."/>
        </authorList>
    </citation>
    <scope>NUCLEOTIDE SEQUENCE [LARGE SCALE GENOMIC DNA]</scope>
    <source>
        <strain evidence="1">Rf_01</strain>
        <tissue evidence="1">Aerial parts of the thallus</tissue>
    </source>
</reference>
<evidence type="ECO:0000313" key="1">
    <source>
        <dbReference type="EMBL" id="KAL2603259.1"/>
    </source>
</evidence>
<organism evidence="1 2">
    <name type="scientific">Riccia fluitans</name>
    <dbReference type="NCBI Taxonomy" id="41844"/>
    <lineage>
        <taxon>Eukaryota</taxon>
        <taxon>Viridiplantae</taxon>
        <taxon>Streptophyta</taxon>
        <taxon>Embryophyta</taxon>
        <taxon>Marchantiophyta</taxon>
        <taxon>Marchantiopsida</taxon>
        <taxon>Marchantiidae</taxon>
        <taxon>Marchantiales</taxon>
        <taxon>Ricciaceae</taxon>
        <taxon>Riccia</taxon>
    </lineage>
</organism>
<dbReference type="EMBL" id="JBHFFA010000015">
    <property type="protein sequence ID" value="KAL2603259.1"/>
    <property type="molecule type" value="Genomic_DNA"/>
</dbReference>
<comment type="caution">
    <text evidence="1">The sequence shown here is derived from an EMBL/GenBank/DDBJ whole genome shotgun (WGS) entry which is preliminary data.</text>
</comment>
<sequence>MHSRNCLKEPYKTMVLVVSRSITASSVNGENNVLVMNGFCPLGFPSRIWPSSPAGTGEQRAPSALVVDHFSVARGPDDRYRPTRSGIGYTFLQNISLDDCEASVMFIERYRETVDRLRSSVERLKAAIIITYTKHDISRSQIPHFPTVNIRCEVDLAVHNLC</sequence>
<keyword evidence="2" id="KW-1185">Reference proteome</keyword>
<proteinExistence type="predicted"/>
<protein>
    <submittedName>
        <fullName evidence="1">Uncharacterized protein</fullName>
    </submittedName>
</protein>
<gene>
    <name evidence="1" type="ORF">R1flu_008790</name>
</gene>